<feature type="compositionally biased region" description="Low complexity" evidence="1">
    <location>
        <begin position="40"/>
        <end position="52"/>
    </location>
</feature>
<feature type="region of interest" description="Disordered" evidence="1">
    <location>
        <begin position="193"/>
        <end position="215"/>
    </location>
</feature>
<evidence type="ECO:0000313" key="3">
    <source>
        <dbReference type="Proteomes" id="UP001189429"/>
    </source>
</evidence>
<feature type="compositionally biased region" description="Gly residues" evidence="1">
    <location>
        <begin position="76"/>
        <end position="100"/>
    </location>
</feature>
<sequence>PGPPGVEIRKRKTRTNTNFRRSARIPWICAGPPLPGARSAPCGGARGAATRRSSADRRSPREPSRVYAYVALSSSRGGGGGRGGGGEGGGGGGGGGGLRGGPPSPNGYARSAGTESASRGSKGGGPESSSARRRRQVEESEEDPEVRGSKIEVLWRARAQGAEALHTSGRRLFANFGLEGLSPGPGAVKKRLGMTNRPRGGCGPGKITPSDLWVS</sequence>
<comment type="caution">
    <text evidence="2">The sequence shown here is derived from an EMBL/GenBank/DDBJ whole genome shotgun (WGS) entry which is preliminary data.</text>
</comment>
<evidence type="ECO:0000313" key="2">
    <source>
        <dbReference type="EMBL" id="CAK0824033.1"/>
    </source>
</evidence>
<reference evidence="2" key="1">
    <citation type="submission" date="2023-10" db="EMBL/GenBank/DDBJ databases">
        <authorList>
            <person name="Chen Y."/>
            <person name="Shah S."/>
            <person name="Dougan E. K."/>
            <person name="Thang M."/>
            <person name="Chan C."/>
        </authorList>
    </citation>
    <scope>NUCLEOTIDE SEQUENCE [LARGE SCALE GENOMIC DNA]</scope>
</reference>
<feature type="non-terminal residue" evidence="2">
    <location>
        <position position="1"/>
    </location>
</feature>
<protein>
    <submittedName>
        <fullName evidence="2">Uncharacterized protein</fullName>
    </submittedName>
</protein>
<feature type="non-terminal residue" evidence="2">
    <location>
        <position position="215"/>
    </location>
</feature>
<dbReference type="Proteomes" id="UP001189429">
    <property type="component" value="Unassembled WGS sequence"/>
</dbReference>
<keyword evidence="3" id="KW-1185">Reference proteome</keyword>
<gene>
    <name evidence="2" type="ORF">PCOR1329_LOCUS24553</name>
</gene>
<evidence type="ECO:0000256" key="1">
    <source>
        <dbReference type="SAM" id="MobiDB-lite"/>
    </source>
</evidence>
<feature type="region of interest" description="Disordered" evidence="1">
    <location>
        <begin position="1"/>
        <end position="150"/>
    </location>
</feature>
<feature type="compositionally biased region" description="Basic and acidic residues" evidence="1">
    <location>
        <begin position="53"/>
        <end position="64"/>
    </location>
</feature>
<dbReference type="EMBL" id="CAUYUJ010008460">
    <property type="protein sequence ID" value="CAK0824033.1"/>
    <property type="molecule type" value="Genomic_DNA"/>
</dbReference>
<name>A0ABN9RZ06_9DINO</name>
<proteinExistence type="predicted"/>
<accession>A0ABN9RZ06</accession>
<organism evidence="2 3">
    <name type="scientific">Prorocentrum cordatum</name>
    <dbReference type="NCBI Taxonomy" id="2364126"/>
    <lineage>
        <taxon>Eukaryota</taxon>
        <taxon>Sar</taxon>
        <taxon>Alveolata</taxon>
        <taxon>Dinophyceae</taxon>
        <taxon>Prorocentrales</taxon>
        <taxon>Prorocentraceae</taxon>
        <taxon>Prorocentrum</taxon>
    </lineage>
</organism>